<dbReference type="GO" id="GO:0005634">
    <property type="term" value="C:nucleus"/>
    <property type="evidence" value="ECO:0007669"/>
    <property type="project" value="TreeGrafter"/>
</dbReference>
<dbReference type="PANTHER" id="PTHR24394:SF0">
    <property type="entry name" value="ZINC FINGER AND BTB DOMAIN-CONTAINING PROTEIN 40"/>
    <property type="match status" value="1"/>
</dbReference>
<evidence type="ECO:0000256" key="5">
    <source>
        <dbReference type="ARBA" id="ARBA00023242"/>
    </source>
</evidence>
<sequence length="588" mass="65546">ILHHLHWENVHFRAHKVVLAAASLLFKSLLDILLEMMNSGKLPLGKHNFTKVISVAGSLQMFDVAVSCKNLLRDLISCSALTVVRGVSSQEADSSGNQAEPNYLSQVFQEDSGSGPDQPAHAEWSGCMDQELAEPLEGKGQSRDLAVNWISLFNMKVFSEVLSDAQAVLKRLEKCKEIDPSQKEVGVFTSLYHAKEHSVLKQLLGKVEDDTRPLDTQTLMSFLKLFQDTNPELRVALLEREQGSREDPQQAGRKLGELIQSVPQLSPITEFWRQFCGCFFVTDSLDCCESTSQREAMDNQLRKGDEEKTLKLLLDNLVAIANISDSKGMSKLNFHYCSFFYSLNSGKWSPEDYRATLLGQHQENFVELLTDTQVLLQSISAAWRENTGAWGVSVSALAAAASLAALSKRHSGDGRLRGRCSVLLVTTKMVIAISMGLLTEGRGQKPGIGRWKVNNEFQFEVLDKDKEKAGAASAKEAKESQDKASSKKSFVCKACDKVFHFYCHMKCCQVARGKQTRCKECDKVKLTKKELEKHQLEVHGMFGMAQKEKRLPVACGISGRVCSLQYHKLTEHLGEMPFSCQECRAKLV</sequence>
<organism evidence="6 7">
    <name type="scientific">Zosterops borbonicus</name>
    <dbReference type="NCBI Taxonomy" id="364589"/>
    <lineage>
        <taxon>Eukaryota</taxon>
        <taxon>Metazoa</taxon>
        <taxon>Chordata</taxon>
        <taxon>Craniata</taxon>
        <taxon>Vertebrata</taxon>
        <taxon>Euteleostomi</taxon>
        <taxon>Archelosauria</taxon>
        <taxon>Archosauria</taxon>
        <taxon>Dinosauria</taxon>
        <taxon>Saurischia</taxon>
        <taxon>Theropoda</taxon>
        <taxon>Coelurosauria</taxon>
        <taxon>Aves</taxon>
        <taxon>Neognathae</taxon>
        <taxon>Neoaves</taxon>
        <taxon>Telluraves</taxon>
        <taxon>Australaves</taxon>
        <taxon>Passeriformes</taxon>
        <taxon>Sylvioidea</taxon>
        <taxon>Zosteropidae</taxon>
        <taxon>Zosterops</taxon>
    </lineage>
</organism>
<feature type="non-terminal residue" evidence="6">
    <location>
        <position position="588"/>
    </location>
</feature>
<accession>A0A8K1GW67</accession>
<feature type="non-terminal residue" evidence="6">
    <location>
        <position position="1"/>
    </location>
</feature>
<name>A0A8K1GW67_9PASS</name>
<keyword evidence="4" id="KW-0862">Zinc</keyword>
<keyword evidence="5" id="KW-0539">Nucleus</keyword>
<evidence type="ECO:0000313" key="6">
    <source>
        <dbReference type="EMBL" id="TRZ25238.1"/>
    </source>
</evidence>
<keyword evidence="3" id="KW-0863">Zinc-finger</keyword>
<evidence type="ECO:0000256" key="4">
    <source>
        <dbReference type="ARBA" id="ARBA00022833"/>
    </source>
</evidence>
<protein>
    <submittedName>
        <fullName evidence="6">Uncharacterized protein</fullName>
    </submittedName>
</protein>
<evidence type="ECO:0000256" key="1">
    <source>
        <dbReference type="ARBA" id="ARBA00022723"/>
    </source>
</evidence>
<reference evidence="6" key="1">
    <citation type="submission" date="2019-04" db="EMBL/GenBank/DDBJ databases">
        <title>Genome assembly of Zosterops borbonicus 15179.</title>
        <authorList>
            <person name="Leroy T."/>
            <person name="Anselmetti Y."/>
            <person name="Tilak M.-K."/>
            <person name="Nabholz B."/>
        </authorList>
    </citation>
    <scope>NUCLEOTIDE SEQUENCE</scope>
    <source>
        <strain evidence="6">HGM_15179</strain>
        <tissue evidence="6">Muscle</tissue>
    </source>
</reference>
<keyword evidence="1" id="KW-0479">Metal-binding</keyword>
<dbReference type="GO" id="GO:0000981">
    <property type="term" value="F:DNA-binding transcription factor activity, RNA polymerase II-specific"/>
    <property type="evidence" value="ECO:0007669"/>
    <property type="project" value="TreeGrafter"/>
</dbReference>
<dbReference type="Proteomes" id="UP000796761">
    <property type="component" value="Unassembled WGS sequence"/>
</dbReference>
<comment type="caution">
    <text evidence="6">The sequence shown here is derived from an EMBL/GenBank/DDBJ whole genome shotgun (WGS) entry which is preliminary data.</text>
</comment>
<keyword evidence="2" id="KW-0677">Repeat</keyword>
<dbReference type="GO" id="GO:0008270">
    <property type="term" value="F:zinc ion binding"/>
    <property type="evidence" value="ECO:0007669"/>
    <property type="project" value="UniProtKB-KW"/>
</dbReference>
<evidence type="ECO:0000313" key="7">
    <source>
        <dbReference type="Proteomes" id="UP000796761"/>
    </source>
</evidence>
<dbReference type="Gene3D" id="3.30.160.60">
    <property type="entry name" value="Classic Zinc Finger"/>
    <property type="match status" value="1"/>
</dbReference>
<evidence type="ECO:0000256" key="2">
    <source>
        <dbReference type="ARBA" id="ARBA00022737"/>
    </source>
</evidence>
<gene>
    <name evidence="6" type="ORF">HGM15179_001924</name>
</gene>
<dbReference type="SUPFAM" id="SSF54695">
    <property type="entry name" value="POZ domain"/>
    <property type="match status" value="1"/>
</dbReference>
<dbReference type="EMBL" id="SWJQ01000030">
    <property type="protein sequence ID" value="TRZ25238.1"/>
    <property type="molecule type" value="Genomic_DNA"/>
</dbReference>
<dbReference type="AlphaFoldDB" id="A0A8K1GW67"/>
<dbReference type="PANTHER" id="PTHR24394">
    <property type="entry name" value="ZINC FINGER PROTEIN"/>
    <property type="match status" value="1"/>
</dbReference>
<dbReference type="InterPro" id="IPR011333">
    <property type="entry name" value="SKP1/BTB/POZ_sf"/>
</dbReference>
<evidence type="ECO:0000256" key="3">
    <source>
        <dbReference type="ARBA" id="ARBA00022771"/>
    </source>
</evidence>
<keyword evidence="7" id="KW-1185">Reference proteome</keyword>
<dbReference type="OrthoDB" id="9931612at2759"/>
<proteinExistence type="predicted"/>